<feature type="compositionally biased region" description="Low complexity" evidence="2">
    <location>
        <begin position="641"/>
        <end position="661"/>
    </location>
</feature>
<feature type="signal peptide" evidence="3">
    <location>
        <begin position="1"/>
        <end position="37"/>
    </location>
</feature>
<sequence>MAPLTPYSLLKGPSNWRSKSMLLHLAILFLHHSCATADSVSPKSNRVWCGRSRTNSTWTPIPPVPMGRLAVFFFPERQKGKDNERSIKAIKMRSNNTGDAKVKPAVAMKSPSLTDVPLWASNHPSSSVSSLPVTDRTPPAHLNRTPPTADNAGVRSGWTVPRRWVGLLVDEWQFRVESLDSYRRVVRSRLDDSLTRFQTHYEAASRDVRRDMDKQLAKASALQEDYMERIAQQQQRLAELTRSELRSRQQGFNQSLEQFKRQYDDTWGRFSGTVRKLGPFTKAEVAEQQRRLDETFQQFMTQYLNSTAEVRGYIDRMMHISSDVFPRLSMEDDQVRGLVQRLREEEVAKLARLGKAGVRVERARLEGVVERLREQQERMLRHWSHQRGELDATLKRVMEQLLNFNRLYDDLIARKESNLYADSLNDKVLRRVLECLDQGEADGWELVSDAKGVTVHRKNLPSMDGRVSKYCCIKASGTLAASPDDILSLFADNTRVPEYNKFYAEGRDLEAINEHTKVVWAASPPMFFFKPRDFCTVVHYRKLQDGTVVVVNRGAEHPEAPRTDKYVRAEILMGANIIQPVPGKPHNAVFTIVTQVDPGGFAPPAIVNKVTSWGPPTFFREVEAAARTTHKIPAPMRVKDAAPSPESPATASTAPSRTSMPNRVSRPPPLLPSERARRGM</sequence>
<keyword evidence="3" id="KW-0732">Signal</keyword>
<dbReference type="SUPFAM" id="SSF55961">
    <property type="entry name" value="Bet v1-like"/>
    <property type="match status" value="1"/>
</dbReference>
<name>W7TS15_9STRA</name>
<feature type="region of interest" description="Disordered" evidence="2">
    <location>
        <begin position="124"/>
        <end position="154"/>
    </location>
</feature>
<feature type="domain" description="START" evidence="4">
    <location>
        <begin position="440"/>
        <end position="631"/>
    </location>
</feature>
<gene>
    <name evidence="5" type="ORF">Naga_100053g17</name>
</gene>
<dbReference type="PANTHER" id="PTHR19308:SF56">
    <property type="entry name" value="START DOMAIN-CONTAINING PROTEIN"/>
    <property type="match status" value="1"/>
</dbReference>
<keyword evidence="1" id="KW-0175">Coiled coil</keyword>
<evidence type="ECO:0000256" key="2">
    <source>
        <dbReference type="SAM" id="MobiDB-lite"/>
    </source>
</evidence>
<dbReference type="GO" id="GO:0008289">
    <property type="term" value="F:lipid binding"/>
    <property type="evidence" value="ECO:0007669"/>
    <property type="project" value="InterPro"/>
</dbReference>
<evidence type="ECO:0000313" key="5">
    <source>
        <dbReference type="EMBL" id="EWM23326.1"/>
    </source>
</evidence>
<dbReference type="PANTHER" id="PTHR19308">
    <property type="entry name" value="PHOSPHATIDYLCHOLINE TRANSFER PROTEIN"/>
    <property type="match status" value="1"/>
</dbReference>
<accession>W7TS15</accession>
<protein>
    <submittedName>
        <fullName evidence="5">Lipid transfer protein 5</fullName>
    </submittedName>
</protein>
<dbReference type="Proteomes" id="UP000019335">
    <property type="component" value="Chromosome 17"/>
</dbReference>
<dbReference type="OrthoDB" id="196858at2759"/>
<keyword evidence="6" id="KW-1185">Reference proteome</keyword>
<dbReference type="Gene3D" id="3.30.530.20">
    <property type="match status" value="1"/>
</dbReference>
<dbReference type="EMBL" id="AZIL01001690">
    <property type="protein sequence ID" value="EWM23326.1"/>
    <property type="molecule type" value="Genomic_DNA"/>
</dbReference>
<evidence type="ECO:0000256" key="1">
    <source>
        <dbReference type="SAM" id="Coils"/>
    </source>
</evidence>
<evidence type="ECO:0000313" key="6">
    <source>
        <dbReference type="Proteomes" id="UP000019335"/>
    </source>
</evidence>
<dbReference type="GO" id="GO:0005737">
    <property type="term" value="C:cytoplasm"/>
    <property type="evidence" value="ECO:0007669"/>
    <property type="project" value="UniProtKB-ARBA"/>
</dbReference>
<feature type="chain" id="PRO_5004904572" evidence="3">
    <location>
        <begin position="38"/>
        <end position="680"/>
    </location>
</feature>
<dbReference type="InterPro" id="IPR051213">
    <property type="entry name" value="START_lipid_transfer"/>
</dbReference>
<feature type="coiled-coil region" evidence="1">
    <location>
        <begin position="216"/>
        <end position="243"/>
    </location>
</feature>
<feature type="region of interest" description="Disordered" evidence="2">
    <location>
        <begin position="633"/>
        <end position="680"/>
    </location>
</feature>
<organism evidence="5 6">
    <name type="scientific">Nannochloropsis gaditana</name>
    <dbReference type="NCBI Taxonomy" id="72520"/>
    <lineage>
        <taxon>Eukaryota</taxon>
        <taxon>Sar</taxon>
        <taxon>Stramenopiles</taxon>
        <taxon>Ochrophyta</taxon>
        <taxon>Eustigmatophyceae</taxon>
        <taxon>Eustigmatales</taxon>
        <taxon>Monodopsidaceae</taxon>
        <taxon>Nannochloropsis</taxon>
    </lineage>
</organism>
<dbReference type="InterPro" id="IPR002913">
    <property type="entry name" value="START_lipid-bd_dom"/>
</dbReference>
<evidence type="ECO:0000256" key="3">
    <source>
        <dbReference type="SAM" id="SignalP"/>
    </source>
</evidence>
<dbReference type="PROSITE" id="PS50848">
    <property type="entry name" value="START"/>
    <property type="match status" value="1"/>
</dbReference>
<reference evidence="5 6" key="1">
    <citation type="journal article" date="2014" name="Mol. Plant">
        <title>Chromosome Scale Genome Assembly and Transcriptome Profiling of Nannochloropsis gaditana in Nitrogen Depletion.</title>
        <authorList>
            <person name="Corteggiani Carpinelli E."/>
            <person name="Telatin A."/>
            <person name="Vitulo N."/>
            <person name="Forcato C."/>
            <person name="D'Angelo M."/>
            <person name="Schiavon R."/>
            <person name="Vezzi A."/>
            <person name="Giacometti G.M."/>
            <person name="Morosinotto T."/>
            <person name="Valle G."/>
        </authorList>
    </citation>
    <scope>NUCLEOTIDE SEQUENCE [LARGE SCALE GENOMIC DNA]</scope>
    <source>
        <strain evidence="5 6">B-31</strain>
    </source>
</reference>
<dbReference type="SMART" id="SM00234">
    <property type="entry name" value="START"/>
    <property type="match status" value="1"/>
</dbReference>
<evidence type="ECO:0000259" key="4">
    <source>
        <dbReference type="PROSITE" id="PS50848"/>
    </source>
</evidence>
<dbReference type="InterPro" id="IPR023393">
    <property type="entry name" value="START-like_dom_sf"/>
</dbReference>
<comment type="caution">
    <text evidence="5">The sequence shown here is derived from an EMBL/GenBank/DDBJ whole genome shotgun (WGS) entry which is preliminary data.</text>
</comment>
<dbReference type="CDD" id="cd00177">
    <property type="entry name" value="START"/>
    <property type="match status" value="1"/>
</dbReference>
<dbReference type="Pfam" id="PF01852">
    <property type="entry name" value="START"/>
    <property type="match status" value="1"/>
</dbReference>
<proteinExistence type="predicted"/>
<dbReference type="AlphaFoldDB" id="W7TS15"/>